<feature type="signal peptide" evidence="2">
    <location>
        <begin position="1"/>
        <end position="26"/>
    </location>
</feature>
<evidence type="ECO:0000313" key="4">
    <source>
        <dbReference type="Proteomes" id="UP001224890"/>
    </source>
</evidence>
<gene>
    <name evidence="3" type="ORF">BDP55DRAFT_173404</name>
</gene>
<organism evidence="3 4">
    <name type="scientific">Colletotrichum godetiae</name>
    <dbReference type="NCBI Taxonomy" id="1209918"/>
    <lineage>
        <taxon>Eukaryota</taxon>
        <taxon>Fungi</taxon>
        <taxon>Dikarya</taxon>
        <taxon>Ascomycota</taxon>
        <taxon>Pezizomycotina</taxon>
        <taxon>Sordariomycetes</taxon>
        <taxon>Hypocreomycetidae</taxon>
        <taxon>Glomerellales</taxon>
        <taxon>Glomerellaceae</taxon>
        <taxon>Colletotrichum</taxon>
        <taxon>Colletotrichum acutatum species complex</taxon>
    </lineage>
</organism>
<dbReference type="EMBL" id="JAHMHR010000024">
    <property type="protein sequence ID" value="KAK1674808.1"/>
    <property type="molecule type" value="Genomic_DNA"/>
</dbReference>
<feature type="region of interest" description="Disordered" evidence="1">
    <location>
        <begin position="26"/>
        <end position="49"/>
    </location>
</feature>
<evidence type="ECO:0000313" key="3">
    <source>
        <dbReference type="EMBL" id="KAK1674808.1"/>
    </source>
</evidence>
<dbReference type="AlphaFoldDB" id="A0AAJ0AJ13"/>
<feature type="chain" id="PRO_5042464148" description="Secreted protein" evidence="2">
    <location>
        <begin position="27"/>
        <end position="93"/>
    </location>
</feature>
<dbReference type="GeneID" id="85450291"/>
<dbReference type="RefSeq" id="XP_060428811.1">
    <property type="nucleotide sequence ID" value="XM_060565765.1"/>
</dbReference>
<keyword evidence="2" id="KW-0732">Signal</keyword>
<comment type="caution">
    <text evidence="3">The sequence shown here is derived from an EMBL/GenBank/DDBJ whole genome shotgun (WGS) entry which is preliminary data.</text>
</comment>
<accession>A0AAJ0AJ13</accession>
<evidence type="ECO:0008006" key="5">
    <source>
        <dbReference type="Google" id="ProtNLM"/>
    </source>
</evidence>
<evidence type="ECO:0000256" key="1">
    <source>
        <dbReference type="SAM" id="MobiDB-lite"/>
    </source>
</evidence>
<reference evidence="3" key="1">
    <citation type="submission" date="2021-06" db="EMBL/GenBank/DDBJ databases">
        <title>Comparative genomics, transcriptomics and evolutionary studies reveal genomic signatures of adaptation to plant cell wall in hemibiotrophic fungi.</title>
        <authorList>
            <consortium name="DOE Joint Genome Institute"/>
            <person name="Baroncelli R."/>
            <person name="Diaz J.F."/>
            <person name="Benocci T."/>
            <person name="Peng M."/>
            <person name="Battaglia E."/>
            <person name="Haridas S."/>
            <person name="Andreopoulos W."/>
            <person name="Labutti K."/>
            <person name="Pangilinan J."/>
            <person name="Floch G.L."/>
            <person name="Makela M.R."/>
            <person name="Henrissat B."/>
            <person name="Grigoriev I.V."/>
            <person name="Crouch J.A."/>
            <person name="De Vries R.P."/>
            <person name="Sukno S.A."/>
            <person name="Thon M.R."/>
        </authorList>
    </citation>
    <scope>NUCLEOTIDE SEQUENCE</scope>
    <source>
        <strain evidence="3">CBS 193.32</strain>
    </source>
</reference>
<proteinExistence type="predicted"/>
<evidence type="ECO:0000256" key="2">
    <source>
        <dbReference type="SAM" id="SignalP"/>
    </source>
</evidence>
<protein>
    <recommendedName>
        <fullName evidence="5">Secreted protein</fullName>
    </recommendedName>
</protein>
<dbReference type="Proteomes" id="UP001224890">
    <property type="component" value="Unassembled WGS sequence"/>
</dbReference>
<sequence>MGSRRPSDGALSQLLLLTLRIPSAKTRTSLSHTQTHKEETPAQAQTRRVCGGCDPSAPLRPKGVHSELVKRHATCALLMTRPIVIPVWRANHW</sequence>
<keyword evidence="4" id="KW-1185">Reference proteome</keyword>
<name>A0AAJ0AJ13_9PEZI</name>